<feature type="compositionally biased region" description="Basic and acidic residues" evidence="1">
    <location>
        <begin position="1"/>
        <end position="16"/>
    </location>
</feature>
<protein>
    <submittedName>
        <fullName evidence="2">Uncharacterized protein</fullName>
    </submittedName>
</protein>
<dbReference type="AlphaFoldDB" id="A0A7V8VG01"/>
<evidence type="ECO:0000256" key="1">
    <source>
        <dbReference type="SAM" id="MobiDB-lite"/>
    </source>
</evidence>
<dbReference type="Proteomes" id="UP000542342">
    <property type="component" value="Unassembled WGS sequence"/>
</dbReference>
<accession>A0A7V8VG01</accession>
<comment type="caution">
    <text evidence="2">The sequence shown here is derived from an EMBL/GenBank/DDBJ whole genome shotgun (WGS) entry which is preliminary data.</text>
</comment>
<feature type="region of interest" description="Disordered" evidence="1">
    <location>
        <begin position="1"/>
        <end position="38"/>
    </location>
</feature>
<keyword evidence="3" id="KW-1185">Reference proteome</keyword>
<gene>
    <name evidence="2" type="ORF">H0921_14430</name>
</gene>
<name>A0A7V8VG01_9BACT</name>
<reference evidence="2 3" key="1">
    <citation type="submission" date="2020-07" db="EMBL/GenBank/DDBJ databases">
        <title>Thermogemmata thermophila gen. nov., sp. nov., a novel moderate thermophilic planctomycete from a Kamchatka hot spring.</title>
        <authorList>
            <person name="Elcheninov A.G."/>
            <person name="Podosokorskaya O.A."/>
            <person name="Kovaleva O.L."/>
            <person name="Novikov A."/>
            <person name="Bonch-Osmolovskaya E.A."/>
            <person name="Toshchakov S.V."/>
            <person name="Kublanov I.V."/>
        </authorList>
    </citation>
    <scope>NUCLEOTIDE SEQUENCE [LARGE SCALE GENOMIC DNA]</scope>
    <source>
        <strain evidence="2 3">2918</strain>
    </source>
</reference>
<sequence length="54" mass="5880">MTARKTEDAEGEETRSPQEQPLPASQEQPLRPAPCRATDCREIAGNELRDAASA</sequence>
<dbReference type="RefSeq" id="WP_194539217.1">
    <property type="nucleotide sequence ID" value="NZ_JACEFB010000013.1"/>
</dbReference>
<feature type="compositionally biased region" description="Polar residues" evidence="1">
    <location>
        <begin position="17"/>
        <end position="28"/>
    </location>
</feature>
<organism evidence="2 3">
    <name type="scientific">Thermogemmata fonticola</name>
    <dbReference type="NCBI Taxonomy" id="2755323"/>
    <lineage>
        <taxon>Bacteria</taxon>
        <taxon>Pseudomonadati</taxon>
        <taxon>Planctomycetota</taxon>
        <taxon>Planctomycetia</taxon>
        <taxon>Gemmatales</taxon>
        <taxon>Gemmataceae</taxon>
        <taxon>Thermogemmata</taxon>
    </lineage>
</organism>
<evidence type="ECO:0000313" key="2">
    <source>
        <dbReference type="EMBL" id="MBA2227354.1"/>
    </source>
</evidence>
<evidence type="ECO:0000313" key="3">
    <source>
        <dbReference type="Proteomes" id="UP000542342"/>
    </source>
</evidence>
<dbReference type="EMBL" id="JACEFB010000013">
    <property type="protein sequence ID" value="MBA2227354.1"/>
    <property type="molecule type" value="Genomic_DNA"/>
</dbReference>
<proteinExistence type="predicted"/>